<organism evidence="2 3">
    <name type="scientific">Alteromonas australica</name>
    <dbReference type="NCBI Taxonomy" id="589873"/>
    <lineage>
        <taxon>Bacteria</taxon>
        <taxon>Pseudomonadati</taxon>
        <taxon>Pseudomonadota</taxon>
        <taxon>Gammaproteobacteria</taxon>
        <taxon>Alteromonadales</taxon>
        <taxon>Alteromonadaceae</taxon>
        <taxon>Alteromonas/Salinimonas group</taxon>
        <taxon>Alteromonas</taxon>
    </lineage>
</organism>
<proteinExistence type="predicted"/>
<evidence type="ECO:0000313" key="3">
    <source>
        <dbReference type="Proteomes" id="UP000263517"/>
    </source>
</evidence>
<comment type="caution">
    <text evidence="2">The sequence shown here is derived from an EMBL/GenBank/DDBJ whole genome shotgun (WGS) entry which is preliminary data.</text>
</comment>
<dbReference type="Proteomes" id="UP000263517">
    <property type="component" value="Unassembled WGS sequence"/>
</dbReference>
<evidence type="ECO:0000259" key="1">
    <source>
        <dbReference type="Pfam" id="PF00149"/>
    </source>
</evidence>
<dbReference type="AlphaFoldDB" id="A0A350P6L0"/>
<dbReference type="EMBL" id="DNAN01000509">
    <property type="protein sequence ID" value="HAW76927.1"/>
    <property type="molecule type" value="Genomic_DNA"/>
</dbReference>
<reference evidence="2 3" key="1">
    <citation type="journal article" date="2018" name="Nat. Biotechnol.">
        <title>A standardized bacterial taxonomy based on genome phylogeny substantially revises the tree of life.</title>
        <authorList>
            <person name="Parks D.H."/>
            <person name="Chuvochina M."/>
            <person name="Waite D.W."/>
            <person name="Rinke C."/>
            <person name="Skarshewski A."/>
            <person name="Chaumeil P.A."/>
            <person name="Hugenholtz P."/>
        </authorList>
    </citation>
    <scope>NUCLEOTIDE SEQUENCE [LARGE SCALE GENOMIC DNA]</scope>
    <source>
        <strain evidence="2">UBA11978</strain>
    </source>
</reference>
<feature type="domain" description="Calcineurin-like phosphoesterase" evidence="1">
    <location>
        <begin position="175"/>
        <end position="368"/>
    </location>
</feature>
<dbReference type="SUPFAM" id="SSF56300">
    <property type="entry name" value="Metallo-dependent phosphatases"/>
    <property type="match status" value="1"/>
</dbReference>
<accession>A0A350P6L0</accession>
<dbReference type="InterPro" id="IPR004843">
    <property type="entry name" value="Calcineurin-like_PHP"/>
</dbReference>
<dbReference type="GO" id="GO:0016787">
    <property type="term" value="F:hydrolase activity"/>
    <property type="evidence" value="ECO:0007669"/>
    <property type="project" value="InterPro"/>
</dbReference>
<dbReference type="Pfam" id="PF00149">
    <property type="entry name" value="Metallophos"/>
    <property type="match status" value="1"/>
</dbReference>
<dbReference type="InterPro" id="IPR029052">
    <property type="entry name" value="Metallo-depent_PP-like"/>
</dbReference>
<dbReference type="Gene3D" id="3.60.21.10">
    <property type="match status" value="1"/>
</dbReference>
<protein>
    <recommendedName>
        <fullName evidence="1">Calcineurin-like phosphoesterase domain-containing protein</fullName>
    </recommendedName>
</protein>
<gene>
    <name evidence="2" type="ORF">DCW74_14485</name>
</gene>
<name>A0A350P6L0_9ALTE</name>
<sequence>MKEYATCPVCGSNNVKHHRSRRLKSSLLSIQYKCKECKHFFTENTGEPTTERLPPTVALNDTEWSHQSNNQVIVTGRIEQKAGRKPPTLDEVIKKFGIDEDVWTVERFVVNEWEQGQSTKEGTPCIISLYQIKLTLVRQVAVETSIPPIRPIKFQVSAPMVKKPKKKQFKKAIYLSDAHIGFHRDLRTGQLEPYHNRKHWSAVIRYLRENPVDLFVLGGDIMDMGDMSDKFPQNPEGHFTTQPALVETAWLIGSILEVIPASSKIVYIEGNHENRLPRYLLNHFSSAYNVSSVRFSEEPILSVPELIVGQGVDQDRIEWVGDYPNGAYWINNNTRLIHGHISKSRAGATAGAYLDEINASTIFGHIHRHEVASMSLQSRSGQQVETTVFTAKSFGMFGVPSRVPPFKKNHNWQQGFGILLYDETYCNAQTVSLMEEGFEVEGNMYIGDDYTAQIVKDTEWLALS</sequence>
<evidence type="ECO:0000313" key="2">
    <source>
        <dbReference type="EMBL" id="HAW76927.1"/>
    </source>
</evidence>